<dbReference type="PROSITE" id="PS50893">
    <property type="entry name" value="ABC_TRANSPORTER_2"/>
    <property type="match status" value="1"/>
</dbReference>
<dbReference type="SUPFAM" id="SSF161098">
    <property type="entry name" value="MetI-like"/>
    <property type="match status" value="1"/>
</dbReference>
<keyword evidence="18" id="KW-1185">Reference proteome</keyword>
<evidence type="ECO:0000256" key="6">
    <source>
        <dbReference type="ARBA" id="ARBA00022519"/>
    </source>
</evidence>
<evidence type="ECO:0000256" key="10">
    <source>
        <dbReference type="ARBA" id="ARBA00022967"/>
    </source>
</evidence>
<dbReference type="Gene3D" id="3.40.50.300">
    <property type="entry name" value="P-loop containing nucleotide triphosphate hydrolases"/>
    <property type="match status" value="1"/>
</dbReference>
<dbReference type="PANTHER" id="PTHR43297">
    <property type="entry name" value="OLIGOPEPTIDE TRANSPORT ATP-BINDING PROTEIN APPD"/>
    <property type="match status" value="1"/>
</dbReference>
<keyword evidence="10" id="KW-1278">Translocase</keyword>
<dbReference type="NCBIfam" id="TIGR01727">
    <property type="entry name" value="oligo_HPY"/>
    <property type="match status" value="1"/>
</dbReference>
<dbReference type="PROSITE" id="PS00211">
    <property type="entry name" value="ABC_TRANSPORTER_1"/>
    <property type="match status" value="1"/>
</dbReference>
<comment type="similarity">
    <text evidence="3">Belongs to the ABC transporter superfamily.</text>
</comment>
<keyword evidence="4 13" id="KW-0813">Transport</keyword>
<dbReference type="InterPro" id="IPR027417">
    <property type="entry name" value="P-loop_NTPase"/>
</dbReference>
<evidence type="ECO:0000256" key="7">
    <source>
        <dbReference type="ARBA" id="ARBA00022692"/>
    </source>
</evidence>
<gene>
    <name evidence="17" type="ORF">YM304_35910</name>
</gene>
<dbReference type="GO" id="GO:0005524">
    <property type="term" value="F:ATP binding"/>
    <property type="evidence" value="ECO:0007669"/>
    <property type="project" value="UniProtKB-KW"/>
</dbReference>
<protein>
    <submittedName>
        <fullName evidence="17">Putative oligopeptide ABC transporter permease/ATP-binding protein</fullName>
    </submittedName>
</protein>
<keyword evidence="6" id="KW-0997">Cell inner membrane</keyword>
<dbReference type="InterPro" id="IPR013563">
    <property type="entry name" value="Oligopep_ABC_C"/>
</dbReference>
<dbReference type="GO" id="GO:0015833">
    <property type="term" value="P:peptide transport"/>
    <property type="evidence" value="ECO:0007669"/>
    <property type="project" value="InterPro"/>
</dbReference>
<evidence type="ECO:0000256" key="11">
    <source>
        <dbReference type="ARBA" id="ARBA00022989"/>
    </source>
</evidence>
<keyword evidence="7 13" id="KW-0812">Transmembrane</keyword>
<feature type="domain" description="ABC transmembrane type-1" evidence="16">
    <location>
        <begin position="99"/>
        <end position="282"/>
    </location>
</feature>
<dbReference type="Pfam" id="PF08352">
    <property type="entry name" value="oligo_HPY"/>
    <property type="match status" value="1"/>
</dbReference>
<dbReference type="SUPFAM" id="SSF52540">
    <property type="entry name" value="P-loop containing nucleoside triphosphate hydrolases"/>
    <property type="match status" value="1"/>
</dbReference>
<dbReference type="InterPro" id="IPR050388">
    <property type="entry name" value="ABC_Ni/Peptide_Import"/>
</dbReference>
<evidence type="ECO:0000256" key="3">
    <source>
        <dbReference type="ARBA" id="ARBA00005417"/>
    </source>
</evidence>
<feature type="transmembrane region" description="Helical" evidence="13">
    <location>
        <begin position="212"/>
        <end position="241"/>
    </location>
</feature>
<comment type="similarity">
    <text evidence="13">Belongs to the binding-protein-dependent transport system permease family.</text>
</comment>
<evidence type="ECO:0000256" key="5">
    <source>
        <dbReference type="ARBA" id="ARBA00022475"/>
    </source>
</evidence>
<keyword evidence="9 17" id="KW-0067">ATP-binding</keyword>
<dbReference type="KEGG" id="aym:YM304_35910"/>
<evidence type="ECO:0000256" key="14">
    <source>
        <dbReference type="SAM" id="MobiDB-lite"/>
    </source>
</evidence>
<dbReference type="InterPro" id="IPR035906">
    <property type="entry name" value="MetI-like_sf"/>
</dbReference>
<sequence length="644" mass="68795">MAASTGTEIGSPGTPVDQRPKAPRRSLGVVFYLSASWIALLVFFALFRDLLPLRDPEALGIRTREVMAFEGPGLNAWFGGDGSGRDLFARVVQGARPALILGLTVTICGGLLGTMVGITAGYLKGKVDAVTSILIDIALAFPGLVLLIAVRATFGNSMTVFIVLFSLTSIPAYARIVRGATFALAEREFVDAASGMGATKRRILVRELAPNIALPVLSFAFIGFALVIVAEGGLAFIGLSLDQVTWGQLIAEGAGDISNHGHVALIPSTVMFLTILAFNLVGDGLRSLWAPREVATQRRLRVAGEHRSSTTSAALHVADLHTTLHTPAGDVRAVDGVSLSVQPGEALGVVGESGSGKTMVLRSIVGAFALADVTRSGTVEVDGVDMLRSAPDEIKHALGTKIGMVSQNPLTALNPVRRIETQIVEPMMVHRDMTRAAARERALDLLRQVGIPAPERRLREYPHQLSGGMRQRVTIAIALANEPGLLLADEPTTALDVTVQDQILTLLSGLQRERNMAMVLVTHDLAVVKGFTDRVAIVYAGEVIESGPTDEIFVDPKHRYTVALMQSMPNLELPSHSALTTIEGRPPSLIDPPAGCRFSPRCSAAQDICSTEAPVRSGDDHHWFRCHFPADVTQVAAPTRREDD</sequence>
<evidence type="ECO:0000256" key="4">
    <source>
        <dbReference type="ARBA" id="ARBA00022448"/>
    </source>
</evidence>
<keyword evidence="11 13" id="KW-1133">Transmembrane helix</keyword>
<dbReference type="GO" id="GO:0005886">
    <property type="term" value="C:plasma membrane"/>
    <property type="evidence" value="ECO:0007669"/>
    <property type="project" value="UniProtKB-SubCell"/>
</dbReference>
<feature type="transmembrane region" description="Helical" evidence="13">
    <location>
        <begin position="98"/>
        <end position="123"/>
    </location>
</feature>
<feature type="domain" description="ABC transporter" evidence="15">
    <location>
        <begin position="315"/>
        <end position="565"/>
    </location>
</feature>
<evidence type="ECO:0000256" key="9">
    <source>
        <dbReference type="ARBA" id="ARBA00022840"/>
    </source>
</evidence>
<dbReference type="CDD" id="cd06261">
    <property type="entry name" value="TM_PBP2"/>
    <property type="match status" value="1"/>
</dbReference>
<dbReference type="GO" id="GO:0016887">
    <property type="term" value="F:ATP hydrolysis activity"/>
    <property type="evidence" value="ECO:0007669"/>
    <property type="project" value="InterPro"/>
</dbReference>
<keyword evidence="8" id="KW-0547">Nucleotide-binding</keyword>
<evidence type="ECO:0000256" key="8">
    <source>
        <dbReference type="ARBA" id="ARBA00022741"/>
    </source>
</evidence>
<dbReference type="Pfam" id="PF00528">
    <property type="entry name" value="BPD_transp_1"/>
    <property type="match status" value="1"/>
</dbReference>
<evidence type="ECO:0000256" key="13">
    <source>
        <dbReference type="RuleBase" id="RU363032"/>
    </source>
</evidence>
<evidence type="ECO:0000256" key="2">
    <source>
        <dbReference type="ARBA" id="ARBA00004202"/>
    </source>
</evidence>
<evidence type="ECO:0000256" key="12">
    <source>
        <dbReference type="ARBA" id="ARBA00023136"/>
    </source>
</evidence>
<feature type="region of interest" description="Disordered" evidence="14">
    <location>
        <begin position="1"/>
        <end position="21"/>
    </location>
</feature>
<dbReference type="InterPro" id="IPR003593">
    <property type="entry name" value="AAA+_ATPase"/>
</dbReference>
<feature type="transmembrane region" description="Helical" evidence="13">
    <location>
        <begin position="29"/>
        <end position="47"/>
    </location>
</feature>
<dbReference type="SMART" id="SM00382">
    <property type="entry name" value="AAA"/>
    <property type="match status" value="1"/>
</dbReference>
<evidence type="ECO:0000256" key="1">
    <source>
        <dbReference type="ARBA" id="ARBA00004141"/>
    </source>
</evidence>
<dbReference type="PROSITE" id="PS50928">
    <property type="entry name" value="ABC_TM1"/>
    <property type="match status" value="1"/>
</dbReference>
<dbReference type="Proteomes" id="UP000011863">
    <property type="component" value="Chromosome"/>
</dbReference>
<comment type="subcellular location">
    <subcellularLocation>
        <location evidence="13">Cell membrane</location>
        <topology evidence="13">Multi-pass membrane protein</topology>
    </subcellularLocation>
    <subcellularLocation>
        <location evidence="2">Cell membrane</location>
        <topology evidence="2">Peripheral membrane protein</topology>
    </subcellularLocation>
    <subcellularLocation>
        <location evidence="1">Membrane</location>
        <topology evidence="1">Multi-pass membrane protein</topology>
    </subcellularLocation>
</comment>
<accession>A0A6C7EFW0</accession>
<feature type="transmembrane region" description="Helical" evidence="13">
    <location>
        <begin position="158"/>
        <end position="177"/>
    </location>
</feature>
<feature type="transmembrane region" description="Helical" evidence="13">
    <location>
        <begin position="130"/>
        <end position="152"/>
    </location>
</feature>
<dbReference type="InterPro" id="IPR000515">
    <property type="entry name" value="MetI-like"/>
</dbReference>
<dbReference type="Pfam" id="PF00005">
    <property type="entry name" value="ABC_tran"/>
    <property type="match status" value="1"/>
</dbReference>
<dbReference type="AlphaFoldDB" id="A0A6C7EFW0"/>
<evidence type="ECO:0000259" key="16">
    <source>
        <dbReference type="PROSITE" id="PS50928"/>
    </source>
</evidence>
<evidence type="ECO:0000313" key="17">
    <source>
        <dbReference type="EMBL" id="BAN03905.1"/>
    </source>
</evidence>
<dbReference type="GO" id="GO:0055085">
    <property type="term" value="P:transmembrane transport"/>
    <property type="evidence" value="ECO:0007669"/>
    <property type="project" value="InterPro"/>
</dbReference>
<dbReference type="EMBL" id="AP012057">
    <property type="protein sequence ID" value="BAN03905.1"/>
    <property type="molecule type" value="Genomic_DNA"/>
</dbReference>
<dbReference type="InterPro" id="IPR003439">
    <property type="entry name" value="ABC_transporter-like_ATP-bd"/>
</dbReference>
<evidence type="ECO:0000313" key="18">
    <source>
        <dbReference type="Proteomes" id="UP000011863"/>
    </source>
</evidence>
<dbReference type="InterPro" id="IPR017871">
    <property type="entry name" value="ABC_transporter-like_CS"/>
</dbReference>
<name>A0A6C7EFW0_ILUCY</name>
<proteinExistence type="inferred from homology"/>
<dbReference type="Gene3D" id="1.10.3720.10">
    <property type="entry name" value="MetI-like"/>
    <property type="match status" value="1"/>
</dbReference>
<reference evidence="17 18" key="1">
    <citation type="journal article" date="2013" name="Int. J. Syst. Evol. Microbiol.">
        <title>Ilumatobacter nonamiense sp. nov. and Ilumatobacter coccineum sp. nov., isolated from seashore sand.</title>
        <authorList>
            <person name="Matsumoto A."/>
            <person name="Kasai H."/>
            <person name="Matsuo Y."/>
            <person name="Shizuri Y."/>
            <person name="Ichikawa N."/>
            <person name="Fujita N."/>
            <person name="Omura S."/>
            <person name="Takahashi Y."/>
        </authorList>
    </citation>
    <scope>NUCLEOTIDE SEQUENCE [LARGE SCALE GENOMIC DNA]</scope>
    <source>
        <strain evidence="18">NBRC 103263 / KCTC 29153 / YM16-304</strain>
    </source>
</reference>
<keyword evidence="5" id="KW-1003">Cell membrane</keyword>
<dbReference type="PANTHER" id="PTHR43297:SF14">
    <property type="entry name" value="ATPASE AAA-TYPE CORE DOMAIN-CONTAINING PROTEIN"/>
    <property type="match status" value="1"/>
</dbReference>
<dbReference type="FunFam" id="3.40.50.300:FF:000016">
    <property type="entry name" value="Oligopeptide ABC transporter ATP-binding component"/>
    <property type="match status" value="1"/>
</dbReference>
<keyword evidence="12 13" id="KW-0472">Membrane</keyword>
<dbReference type="CDD" id="cd03257">
    <property type="entry name" value="ABC_NikE_OppD_transporters"/>
    <property type="match status" value="1"/>
</dbReference>
<organism evidence="17 18">
    <name type="scientific">Ilumatobacter coccineus (strain NBRC 103263 / KCTC 29153 / YM16-304)</name>
    <dbReference type="NCBI Taxonomy" id="1313172"/>
    <lineage>
        <taxon>Bacteria</taxon>
        <taxon>Bacillati</taxon>
        <taxon>Actinomycetota</taxon>
        <taxon>Acidimicrobiia</taxon>
        <taxon>Acidimicrobiales</taxon>
        <taxon>Ilumatobacteraceae</taxon>
        <taxon>Ilumatobacter</taxon>
    </lineage>
</organism>
<evidence type="ECO:0000259" key="15">
    <source>
        <dbReference type="PROSITE" id="PS50893"/>
    </source>
</evidence>